<keyword evidence="3" id="KW-1185">Reference proteome</keyword>
<feature type="compositionally biased region" description="Basic and acidic residues" evidence="1">
    <location>
        <begin position="217"/>
        <end position="242"/>
    </location>
</feature>
<organism evidence="2 3">
    <name type="scientific">Ectocarpus siliculosus</name>
    <name type="common">Brown alga</name>
    <name type="synonym">Conferva siliculosa</name>
    <dbReference type="NCBI Taxonomy" id="2880"/>
    <lineage>
        <taxon>Eukaryota</taxon>
        <taxon>Sar</taxon>
        <taxon>Stramenopiles</taxon>
        <taxon>Ochrophyta</taxon>
        <taxon>PX clade</taxon>
        <taxon>Phaeophyceae</taxon>
        <taxon>Ectocarpales</taxon>
        <taxon>Ectocarpaceae</taxon>
        <taxon>Ectocarpus</taxon>
    </lineage>
</organism>
<feature type="region of interest" description="Disordered" evidence="1">
    <location>
        <begin position="136"/>
        <end position="266"/>
    </location>
</feature>
<feature type="region of interest" description="Disordered" evidence="1">
    <location>
        <begin position="1"/>
        <end position="49"/>
    </location>
</feature>
<feature type="compositionally biased region" description="Basic and acidic residues" evidence="1">
    <location>
        <begin position="175"/>
        <end position="192"/>
    </location>
</feature>
<proteinExistence type="predicted"/>
<feature type="compositionally biased region" description="Basic and acidic residues" evidence="1">
    <location>
        <begin position="480"/>
        <end position="493"/>
    </location>
</feature>
<dbReference type="EMBL" id="FN649760">
    <property type="protein sequence ID" value="CBN79613.1"/>
    <property type="molecule type" value="Genomic_DNA"/>
</dbReference>
<feature type="compositionally biased region" description="Basic residues" evidence="1">
    <location>
        <begin position="438"/>
        <end position="449"/>
    </location>
</feature>
<dbReference type="AlphaFoldDB" id="D8LJU7"/>
<feature type="compositionally biased region" description="Basic and acidic residues" evidence="1">
    <location>
        <begin position="514"/>
        <end position="526"/>
    </location>
</feature>
<dbReference type="Proteomes" id="UP000002630">
    <property type="component" value="Unassembled WGS sequence"/>
</dbReference>
<feature type="compositionally biased region" description="Polar residues" evidence="1">
    <location>
        <begin position="495"/>
        <end position="510"/>
    </location>
</feature>
<feature type="compositionally biased region" description="Polar residues" evidence="1">
    <location>
        <begin position="29"/>
        <end position="38"/>
    </location>
</feature>
<feature type="region of interest" description="Disordered" evidence="1">
    <location>
        <begin position="364"/>
        <end position="384"/>
    </location>
</feature>
<reference evidence="2 3" key="1">
    <citation type="journal article" date="2010" name="Nature">
        <title>The Ectocarpus genome and the independent evolution of multicellularity in brown algae.</title>
        <authorList>
            <person name="Cock J.M."/>
            <person name="Sterck L."/>
            <person name="Rouze P."/>
            <person name="Scornet D."/>
            <person name="Allen A.E."/>
            <person name="Amoutzias G."/>
            <person name="Anthouard V."/>
            <person name="Artiguenave F."/>
            <person name="Aury J.M."/>
            <person name="Badger J.H."/>
            <person name="Beszteri B."/>
            <person name="Billiau K."/>
            <person name="Bonnet E."/>
            <person name="Bothwell J.H."/>
            <person name="Bowler C."/>
            <person name="Boyen C."/>
            <person name="Brownlee C."/>
            <person name="Carrano C.J."/>
            <person name="Charrier B."/>
            <person name="Cho G.Y."/>
            <person name="Coelho S.M."/>
            <person name="Collen J."/>
            <person name="Corre E."/>
            <person name="Da Silva C."/>
            <person name="Delage L."/>
            <person name="Delaroque N."/>
            <person name="Dittami S.M."/>
            <person name="Doulbeau S."/>
            <person name="Elias M."/>
            <person name="Farnham G."/>
            <person name="Gachon C.M."/>
            <person name="Gschloessl B."/>
            <person name="Heesch S."/>
            <person name="Jabbari K."/>
            <person name="Jubin C."/>
            <person name="Kawai H."/>
            <person name="Kimura K."/>
            <person name="Kloareg B."/>
            <person name="Kupper F.C."/>
            <person name="Lang D."/>
            <person name="Le Bail A."/>
            <person name="Leblanc C."/>
            <person name="Lerouge P."/>
            <person name="Lohr M."/>
            <person name="Lopez P.J."/>
            <person name="Martens C."/>
            <person name="Maumus F."/>
            <person name="Michel G."/>
            <person name="Miranda-Saavedra D."/>
            <person name="Morales J."/>
            <person name="Moreau H."/>
            <person name="Motomura T."/>
            <person name="Nagasato C."/>
            <person name="Napoli C.A."/>
            <person name="Nelson D.R."/>
            <person name="Nyvall-Collen P."/>
            <person name="Peters A.F."/>
            <person name="Pommier C."/>
            <person name="Potin P."/>
            <person name="Poulain J."/>
            <person name="Quesneville H."/>
            <person name="Read B."/>
            <person name="Rensing S.A."/>
            <person name="Ritter A."/>
            <person name="Rousvoal S."/>
            <person name="Samanta M."/>
            <person name="Samson G."/>
            <person name="Schroeder D.C."/>
            <person name="Segurens B."/>
            <person name="Strittmatter M."/>
            <person name="Tonon T."/>
            <person name="Tregear J.W."/>
            <person name="Valentin K."/>
            <person name="von Dassow P."/>
            <person name="Yamagishi T."/>
            <person name="Van de Peer Y."/>
            <person name="Wincker P."/>
        </authorList>
    </citation>
    <scope>NUCLEOTIDE SEQUENCE [LARGE SCALE GENOMIC DNA]</scope>
    <source>
        <strain evidence="3">Ec32 / CCAP1310/4</strain>
    </source>
</reference>
<feature type="region of interest" description="Disordered" evidence="1">
    <location>
        <begin position="431"/>
        <end position="563"/>
    </location>
</feature>
<evidence type="ECO:0000256" key="1">
    <source>
        <dbReference type="SAM" id="MobiDB-lite"/>
    </source>
</evidence>
<dbReference type="InParanoid" id="D8LJU7"/>
<dbReference type="OrthoDB" id="10365402at2759"/>
<protein>
    <submittedName>
        <fullName evidence="2">Uncharacterized protein</fullName>
    </submittedName>
</protein>
<sequence>MPSSNRLLDLFRSEQDVSPSSMGRAPSHGANNANNSVKQDLPQVTKGRAGYGNVQGIEVVETAVAFAAGGTRPRVETKLERENAHLREQLKFQGAVLDQLAGDVHTLELKAVGAASGATHLRPSPIHNQEATDVLREGPKNGMSQGQKDEVHQENQEAGARCPDMCKGGTQGAHIDGEDPHGEVRNVDERDTFQPQDTADDLGQGHRGNTPPTPVQHARDESACDPHEKPDFPLETASDHVLRKVLPTSSSPTGGEPDSGDNDTDLRSELRAARLLTERIRGDFAAAQKAAEEKEQSHIGLLSRERKFRATVEAGLREKVHSMRQRARDREERLSAELSSVKAQLKEAVDLLATKEDEVRSMRARNAEQEDRASAALARGKERDRQMSWLERRLQEVSSGETSAATLRLEEMTAALEAQQQELERLRASAREVESHYNHHHLRRRKQQRQTRATWREIDQKQVSLRAESGKLVSAARGPSTDDHDDHNHRHESGAANTSSCVDDNTQVANDANLRNDDGNCDDRRLAVSRVVPHHDHESKHRRREGDDNGDVPRVSLDLEALL</sequence>
<feature type="compositionally biased region" description="Basic and acidic residues" evidence="1">
    <location>
        <begin position="533"/>
        <end position="547"/>
    </location>
</feature>
<evidence type="ECO:0000313" key="2">
    <source>
        <dbReference type="EMBL" id="CBN79613.1"/>
    </source>
</evidence>
<name>D8LJU7_ECTSI</name>
<evidence type="ECO:0000313" key="3">
    <source>
        <dbReference type="Proteomes" id="UP000002630"/>
    </source>
</evidence>
<accession>D8LJU7</accession>
<gene>
    <name evidence="2" type="ORF">Esi_0271_0047</name>
</gene>